<comment type="caution">
    <text evidence="3">The sequence shown here is derived from an EMBL/GenBank/DDBJ whole genome shotgun (WGS) entry which is preliminary data.</text>
</comment>
<accession>A0AAD9ZJP6</accession>
<reference evidence="3" key="1">
    <citation type="submission" date="2022-11" db="EMBL/GenBank/DDBJ databases">
        <title>Chromosomal genome sequence assembly and mating type (MAT) locus characterization of the leprose asexual lichenized fungus Lepraria neglecta (Nyl.) Erichsen.</title>
        <authorList>
            <person name="Allen J.L."/>
            <person name="Pfeffer B."/>
        </authorList>
    </citation>
    <scope>NUCLEOTIDE SEQUENCE</scope>
    <source>
        <strain evidence="3">Allen 5258</strain>
    </source>
</reference>
<dbReference type="PANTHER" id="PTHR33112">
    <property type="entry name" value="DOMAIN PROTEIN, PUTATIVE-RELATED"/>
    <property type="match status" value="1"/>
</dbReference>
<gene>
    <name evidence="3" type="ORF">OEA41_001156</name>
</gene>
<dbReference type="InterPro" id="IPR010730">
    <property type="entry name" value="HET"/>
</dbReference>
<organism evidence="3 4">
    <name type="scientific">Lepraria neglecta</name>
    <dbReference type="NCBI Taxonomy" id="209136"/>
    <lineage>
        <taxon>Eukaryota</taxon>
        <taxon>Fungi</taxon>
        <taxon>Dikarya</taxon>
        <taxon>Ascomycota</taxon>
        <taxon>Pezizomycotina</taxon>
        <taxon>Lecanoromycetes</taxon>
        <taxon>OSLEUM clade</taxon>
        <taxon>Lecanoromycetidae</taxon>
        <taxon>Lecanorales</taxon>
        <taxon>Lecanorineae</taxon>
        <taxon>Stereocaulaceae</taxon>
        <taxon>Lepraria</taxon>
    </lineage>
</organism>
<evidence type="ECO:0000313" key="4">
    <source>
        <dbReference type="Proteomes" id="UP001276659"/>
    </source>
</evidence>
<dbReference type="Pfam" id="PF06985">
    <property type="entry name" value="HET"/>
    <property type="match status" value="1"/>
</dbReference>
<name>A0AAD9ZJP6_9LECA</name>
<dbReference type="EMBL" id="JASNWA010000003">
    <property type="protein sequence ID" value="KAK3179017.1"/>
    <property type="molecule type" value="Genomic_DNA"/>
</dbReference>
<evidence type="ECO:0000256" key="1">
    <source>
        <dbReference type="SAM" id="MobiDB-lite"/>
    </source>
</evidence>
<dbReference type="Proteomes" id="UP001276659">
    <property type="component" value="Unassembled WGS sequence"/>
</dbReference>
<sequence>MVLLPVKRRGAGLSLKSTLGWETATEPPLYLIDVQERIVVHAPPEPRYVALSYVWGRETRHPAQEAERRASYDEGSVSLATDFPSNLPAVLPQTIEDALTVVTRLGETYLWVDAYCIDQNNEAEKQAQIKQMDKIYSNAFLTVAAASNIDANAGLPGVSKPLTHTSQPVPSRGPEKKDADS</sequence>
<dbReference type="PANTHER" id="PTHR33112:SF12">
    <property type="entry name" value="HETEROKARYON INCOMPATIBILITY DOMAIN-CONTAINING PROTEIN"/>
    <property type="match status" value="1"/>
</dbReference>
<protein>
    <recommendedName>
        <fullName evidence="2">Heterokaryon incompatibility domain-containing protein</fullName>
    </recommendedName>
</protein>
<evidence type="ECO:0000313" key="3">
    <source>
        <dbReference type="EMBL" id="KAK3179017.1"/>
    </source>
</evidence>
<dbReference type="AlphaFoldDB" id="A0AAD9ZJP6"/>
<feature type="region of interest" description="Disordered" evidence="1">
    <location>
        <begin position="157"/>
        <end position="181"/>
    </location>
</feature>
<proteinExistence type="predicted"/>
<keyword evidence="4" id="KW-1185">Reference proteome</keyword>
<feature type="domain" description="Heterokaryon incompatibility" evidence="2">
    <location>
        <begin position="48"/>
        <end position="170"/>
    </location>
</feature>
<evidence type="ECO:0000259" key="2">
    <source>
        <dbReference type="Pfam" id="PF06985"/>
    </source>
</evidence>